<comment type="caution">
    <text evidence="2">The sequence shown here is derived from an EMBL/GenBank/DDBJ whole genome shotgun (WGS) entry which is preliminary data.</text>
</comment>
<evidence type="ECO:0000256" key="1">
    <source>
        <dbReference type="SAM" id="MobiDB-lite"/>
    </source>
</evidence>
<dbReference type="AlphaFoldDB" id="A0A5J9SQG9"/>
<dbReference type="Gramene" id="TVU01214">
    <property type="protein sequence ID" value="TVU01214"/>
    <property type="gene ID" value="EJB05_53341"/>
</dbReference>
<reference evidence="2 3" key="1">
    <citation type="journal article" date="2019" name="Sci. Rep.">
        <title>A high-quality genome of Eragrostis curvula grass provides insights into Poaceae evolution and supports new strategies to enhance forage quality.</title>
        <authorList>
            <person name="Carballo J."/>
            <person name="Santos B.A.C.M."/>
            <person name="Zappacosta D."/>
            <person name="Garbus I."/>
            <person name="Selva J.P."/>
            <person name="Gallo C.A."/>
            <person name="Diaz A."/>
            <person name="Albertini E."/>
            <person name="Caccamo M."/>
            <person name="Echenique V."/>
        </authorList>
    </citation>
    <scope>NUCLEOTIDE SEQUENCE [LARGE SCALE GENOMIC DNA]</scope>
    <source>
        <strain evidence="3">cv. Victoria</strain>
        <tissue evidence="2">Leaf</tissue>
    </source>
</reference>
<dbReference type="Proteomes" id="UP000324897">
    <property type="component" value="Unassembled WGS sequence"/>
</dbReference>
<feature type="compositionally biased region" description="Basic and acidic residues" evidence="1">
    <location>
        <begin position="1"/>
        <end position="31"/>
    </location>
</feature>
<feature type="region of interest" description="Disordered" evidence="1">
    <location>
        <begin position="1"/>
        <end position="40"/>
    </location>
</feature>
<protein>
    <submittedName>
        <fullName evidence="2">Uncharacterized protein</fullName>
    </submittedName>
</protein>
<gene>
    <name evidence="2" type="ORF">EJB05_53341</name>
</gene>
<proteinExistence type="predicted"/>
<accession>A0A5J9SQG9</accession>
<keyword evidence="3" id="KW-1185">Reference proteome</keyword>
<dbReference type="EMBL" id="RWGY01000472">
    <property type="protein sequence ID" value="TVU01214.1"/>
    <property type="molecule type" value="Genomic_DNA"/>
</dbReference>
<name>A0A5J9SQG9_9POAL</name>
<evidence type="ECO:0000313" key="2">
    <source>
        <dbReference type="EMBL" id="TVU01214.1"/>
    </source>
</evidence>
<evidence type="ECO:0000313" key="3">
    <source>
        <dbReference type="Proteomes" id="UP000324897"/>
    </source>
</evidence>
<sequence>MSEQHNDSDAMRDVVSRQRETKGMQHEEQKRLQSSVPYNSKLKKSQAEIYEQKNLPFQAVTMKIDRQEEEMSGASLPGGGG</sequence>
<organism evidence="2 3">
    <name type="scientific">Eragrostis curvula</name>
    <name type="common">weeping love grass</name>
    <dbReference type="NCBI Taxonomy" id="38414"/>
    <lineage>
        <taxon>Eukaryota</taxon>
        <taxon>Viridiplantae</taxon>
        <taxon>Streptophyta</taxon>
        <taxon>Embryophyta</taxon>
        <taxon>Tracheophyta</taxon>
        <taxon>Spermatophyta</taxon>
        <taxon>Magnoliopsida</taxon>
        <taxon>Liliopsida</taxon>
        <taxon>Poales</taxon>
        <taxon>Poaceae</taxon>
        <taxon>PACMAD clade</taxon>
        <taxon>Chloridoideae</taxon>
        <taxon>Eragrostideae</taxon>
        <taxon>Eragrostidinae</taxon>
        <taxon>Eragrostis</taxon>
    </lineage>
</organism>